<dbReference type="SUPFAM" id="SSF69047">
    <property type="entry name" value="Hypothetical protein YjbJ"/>
    <property type="match status" value="1"/>
</dbReference>
<sequence length="61" mass="6300">MSMGDKVKHAAEEAGGKVKEAAGRATNNDDLRAEGQADQASANVKRAGDKVEDAAKDAMGR</sequence>
<comment type="similarity">
    <text evidence="1">Belongs to the UPF0337 (CsbD) family.</text>
</comment>
<feature type="compositionally biased region" description="Basic and acidic residues" evidence="2">
    <location>
        <begin position="1"/>
        <end position="35"/>
    </location>
</feature>
<evidence type="ECO:0000313" key="5">
    <source>
        <dbReference type="Proteomes" id="UP000460221"/>
    </source>
</evidence>
<accession>A0A7K1FKI6</accession>
<dbReference type="Gene3D" id="1.10.1470.10">
    <property type="entry name" value="YjbJ"/>
    <property type="match status" value="1"/>
</dbReference>
<evidence type="ECO:0000256" key="1">
    <source>
        <dbReference type="ARBA" id="ARBA00009129"/>
    </source>
</evidence>
<dbReference type="Proteomes" id="UP000460221">
    <property type="component" value="Unassembled WGS sequence"/>
</dbReference>
<organism evidence="4 5">
    <name type="scientific">Nakamurella alba</name>
    <dbReference type="NCBI Taxonomy" id="2665158"/>
    <lineage>
        <taxon>Bacteria</taxon>
        <taxon>Bacillati</taxon>
        <taxon>Actinomycetota</taxon>
        <taxon>Actinomycetes</taxon>
        <taxon>Nakamurellales</taxon>
        <taxon>Nakamurellaceae</taxon>
        <taxon>Nakamurella</taxon>
    </lineage>
</organism>
<dbReference type="EMBL" id="WLYK01000004">
    <property type="protein sequence ID" value="MTD14655.1"/>
    <property type="molecule type" value="Genomic_DNA"/>
</dbReference>
<dbReference type="AlphaFoldDB" id="A0A7K1FKI6"/>
<feature type="region of interest" description="Disordered" evidence="2">
    <location>
        <begin position="1"/>
        <end position="61"/>
    </location>
</feature>
<keyword evidence="5" id="KW-1185">Reference proteome</keyword>
<dbReference type="InterPro" id="IPR036629">
    <property type="entry name" value="YjbJ_sf"/>
</dbReference>
<protein>
    <submittedName>
        <fullName evidence="4">CsbD family protein</fullName>
    </submittedName>
</protein>
<feature type="compositionally biased region" description="Basic and acidic residues" evidence="2">
    <location>
        <begin position="46"/>
        <end position="61"/>
    </location>
</feature>
<comment type="caution">
    <text evidence="4">The sequence shown here is derived from an EMBL/GenBank/DDBJ whole genome shotgun (WGS) entry which is preliminary data.</text>
</comment>
<feature type="domain" description="CsbD-like" evidence="3">
    <location>
        <begin position="5"/>
        <end position="57"/>
    </location>
</feature>
<reference evidence="4 5" key="1">
    <citation type="submission" date="2019-11" db="EMBL/GenBank/DDBJ databases">
        <authorList>
            <person name="Jiang L.-Q."/>
        </authorList>
    </citation>
    <scope>NUCLEOTIDE SEQUENCE [LARGE SCALE GENOMIC DNA]</scope>
    <source>
        <strain evidence="4 5">YIM 132087</strain>
    </source>
</reference>
<evidence type="ECO:0000259" key="3">
    <source>
        <dbReference type="Pfam" id="PF05532"/>
    </source>
</evidence>
<evidence type="ECO:0000256" key="2">
    <source>
        <dbReference type="SAM" id="MobiDB-lite"/>
    </source>
</evidence>
<dbReference type="RefSeq" id="WP_154768692.1">
    <property type="nucleotide sequence ID" value="NZ_WLYK01000004.1"/>
</dbReference>
<gene>
    <name evidence="4" type="ORF">GIS00_11945</name>
</gene>
<evidence type="ECO:0000313" key="4">
    <source>
        <dbReference type="EMBL" id="MTD14655.1"/>
    </source>
</evidence>
<dbReference type="InterPro" id="IPR008462">
    <property type="entry name" value="CsbD"/>
</dbReference>
<name>A0A7K1FKI6_9ACTN</name>
<dbReference type="Pfam" id="PF05532">
    <property type="entry name" value="CsbD"/>
    <property type="match status" value="1"/>
</dbReference>
<proteinExistence type="inferred from homology"/>